<accession>A0A5K8AJA2</accession>
<dbReference type="RefSeq" id="WP_155313382.1">
    <property type="nucleotide sequence ID" value="NZ_AP021879.1"/>
</dbReference>
<name>A0A5K8AJA2_9BACT</name>
<gene>
    <name evidence="2" type="ORF">DSCOOX_58480</name>
</gene>
<evidence type="ECO:0000313" key="2">
    <source>
        <dbReference type="EMBL" id="BBO92668.1"/>
    </source>
</evidence>
<feature type="chain" id="PRO_5024423899" evidence="1">
    <location>
        <begin position="41"/>
        <end position="128"/>
    </location>
</feature>
<reference evidence="2 3" key="1">
    <citation type="submission" date="2019-11" db="EMBL/GenBank/DDBJ databases">
        <title>Comparative genomics of hydrocarbon-degrading Desulfosarcina strains.</title>
        <authorList>
            <person name="Watanabe M."/>
            <person name="Kojima H."/>
            <person name="Fukui M."/>
        </authorList>
    </citation>
    <scope>NUCLEOTIDE SEQUENCE [LARGE SCALE GENOMIC DNA]</scope>
    <source>
        <strain evidence="3">oXyS1</strain>
    </source>
</reference>
<sequence>MKNNINVMRQDNEWHWFMKMFFFTAALGLVLAMVSVDSHAAAANGQANGKAAASQSNHSNKLDAMFDTSAVPNSQKREWAGIQNKLSKEYTACTDDCGGQLECQEKCWGVYEFRLDREHKRIMHNARQ</sequence>
<keyword evidence="3" id="KW-1185">Reference proteome</keyword>
<protein>
    <submittedName>
        <fullName evidence="2">Uncharacterized protein</fullName>
    </submittedName>
</protein>
<proteinExistence type="predicted"/>
<dbReference type="AlphaFoldDB" id="A0A5K8AJA2"/>
<organism evidence="2 3">
    <name type="scientific">Desulfosarcina ovata subsp. ovata</name>
    <dbReference type="NCBI Taxonomy" id="2752305"/>
    <lineage>
        <taxon>Bacteria</taxon>
        <taxon>Pseudomonadati</taxon>
        <taxon>Thermodesulfobacteriota</taxon>
        <taxon>Desulfobacteria</taxon>
        <taxon>Desulfobacterales</taxon>
        <taxon>Desulfosarcinaceae</taxon>
        <taxon>Desulfosarcina</taxon>
    </lineage>
</organism>
<keyword evidence="1" id="KW-0732">Signal</keyword>
<feature type="signal peptide" evidence="1">
    <location>
        <begin position="1"/>
        <end position="40"/>
    </location>
</feature>
<evidence type="ECO:0000256" key="1">
    <source>
        <dbReference type="SAM" id="SignalP"/>
    </source>
</evidence>
<dbReference type="EMBL" id="AP021879">
    <property type="protein sequence ID" value="BBO92668.1"/>
    <property type="molecule type" value="Genomic_DNA"/>
</dbReference>
<dbReference type="Proteomes" id="UP000422108">
    <property type="component" value="Chromosome"/>
</dbReference>
<evidence type="ECO:0000313" key="3">
    <source>
        <dbReference type="Proteomes" id="UP000422108"/>
    </source>
</evidence>